<name>A0ABT4VX81_9RHOB</name>
<proteinExistence type="predicted"/>
<keyword evidence="3" id="KW-1185">Reference proteome</keyword>
<organism evidence="2 3">
    <name type="scientific">Aliiroseovarius salicola</name>
    <dbReference type="NCBI Taxonomy" id="3009082"/>
    <lineage>
        <taxon>Bacteria</taxon>
        <taxon>Pseudomonadati</taxon>
        <taxon>Pseudomonadota</taxon>
        <taxon>Alphaproteobacteria</taxon>
        <taxon>Rhodobacterales</taxon>
        <taxon>Paracoccaceae</taxon>
        <taxon>Aliiroseovarius</taxon>
    </lineage>
</organism>
<feature type="domain" description="Suppressor of fused-like" evidence="1">
    <location>
        <begin position="36"/>
        <end position="187"/>
    </location>
</feature>
<evidence type="ECO:0000313" key="2">
    <source>
        <dbReference type="EMBL" id="MDA5092863.1"/>
    </source>
</evidence>
<protein>
    <submittedName>
        <fullName evidence="2">Suppressor of fused domain protein</fullName>
    </submittedName>
</protein>
<evidence type="ECO:0000259" key="1">
    <source>
        <dbReference type="Pfam" id="PF05076"/>
    </source>
</evidence>
<dbReference type="RefSeq" id="WP_271052444.1">
    <property type="nucleotide sequence ID" value="NZ_JAQIIO010000001.1"/>
</dbReference>
<sequence length="191" mass="20926">MISKENKQIANFLSATFAGVTSIFPYSDEELTTKTSILSSKNSPCDGVTSYATIGLSDLAIAQTESDGPLGVELLSVCSSNVEDFPNILATAAFNIIKDGWDCFPGAIHLDVVKLYGSSNSMSHILLTDPYIWERELRTLELKTKTVAWLLAVPISDTERLFLEAHGADALETIFENEQIDIFNIDRDSVV</sequence>
<dbReference type="Proteomes" id="UP001528040">
    <property type="component" value="Unassembled WGS sequence"/>
</dbReference>
<dbReference type="Pfam" id="PF05076">
    <property type="entry name" value="SUFU"/>
    <property type="match status" value="1"/>
</dbReference>
<accession>A0ABT4VX81</accession>
<dbReference type="EMBL" id="JAQIIO010000001">
    <property type="protein sequence ID" value="MDA5092863.1"/>
    <property type="molecule type" value="Genomic_DNA"/>
</dbReference>
<reference evidence="2 3" key="1">
    <citation type="submission" date="2023-01" db="EMBL/GenBank/DDBJ databases">
        <authorList>
            <person name="Yoon J.-W."/>
        </authorList>
    </citation>
    <scope>NUCLEOTIDE SEQUENCE [LARGE SCALE GENOMIC DNA]</scope>
    <source>
        <strain evidence="2 3">KMU-50</strain>
    </source>
</reference>
<evidence type="ECO:0000313" key="3">
    <source>
        <dbReference type="Proteomes" id="UP001528040"/>
    </source>
</evidence>
<gene>
    <name evidence="2" type="ORF">O2N63_02055</name>
</gene>
<dbReference type="InterPro" id="IPR020941">
    <property type="entry name" value="SUFU-like_domain"/>
</dbReference>
<comment type="caution">
    <text evidence="2">The sequence shown here is derived from an EMBL/GenBank/DDBJ whole genome shotgun (WGS) entry which is preliminary data.</text>
</comment>